<dbReference type="InterPro" id="IPR036291">
    <property type="entry name" value="NAD(P)-bd_dom_sf"/>
</dbReference>
<dbReference type="RefSeq" id="WP_263720446.1">
    <property type="nucleotide sequence ID" value="NZ_JAOWLA010000003.1"/>
</dbReference>
<evidence type="ECO:0000313" key="3">
    <source>
        <dbReference type="Proteomes" id="UP001652503"/>
    </source>
</evidence>
<dbReference type="Proteomes" id="UP001652503">
    <property type="component" value="Unassembled WGS sequence"/>
</dbReference>
<gene>
    <name evidence="2" type="ORF">OE647_04390</name>
</gene>
<comment type="similarity">
    <text evidence="1">Belongs to the short-chain dehydrogenases/reductases (SDR) family.</text>
</comment>
<dbReference type="Pfam" id="PF13561">
    <property type="entry name" value="adh_short_C2"/>
    <property type="match status" value="1"/>
</dbReference>
<dbReference type="SUPFAM" id="SSF51735">
    <property type="entry name" value="NAD(P)-binding Rossmann-fold domains"/>
    <property type="match status" value="1"/>
</dbReference>
<evidence type="ECO:0000313" key="2">
    <source>
        <dbReference type="EMBL" id="MCV2863978.1"/>
    </source>
</evidence>
<reference evidence="2 3" key="1">
    <citation type="submission" date="2022-10" db="EMBL/GenBank/DDBJ databases">
        <title>Defluviimonas sp. nov., isolated from ocean surface water.</title>
        <authorList>
            <person name="He W."/>
            <person name="Wang L."/>
            <person name="Zhang D.-F."/>
        </authorList>
    </citation>
    <scope>NUCLEOTIDE SEQUENCE [LARGE SCALE GENOMIC DNA]</scope>
    <source>
        <strain evidence="2 3">WL0075</strain>
    </source>
</reference>
<dbReference type="EMBL" id="JAOWLA010000003">
    <property type="protein sequence ID" value="MCV2863978.1"/>
    <property type="molecule type" value="Genomic_DNA"/>
</dbReference>
<evidence type="ECO:0000256" key="1">
    <source>
        <dbReference type="ARBA" id="ARBA00006484"/>
    </source>
</evidence>
<dbReference type="PANTHER" id="PTHR42760:SF135">
    <property type="entry name" value="BLL7886 PROTEIN"/>
    <property type="match status" value="1"/>
</dbReference>
<sequence length="233" mass="24879">MSGKVCLIVGGGRGMGAATAREMRKKGYELALMSPSDSCEKLAAELGGVARRGVAENADDIQGIFDLAMTTYGRIDAVLIHVAGPPKGDLLEIPEEDWDRANAMVLKPVIRMAKLVTPVMEKQGGGSIVCITTYSAFEPSLMFPTSSVYRVGVSAFAKLYSDRYGPANIRMNCLLPGFTDSLNLPEKYAKMSALGRLARAEEQGKAAAFLLSDDSSYITGQSLRVDGGVTRSL</sequence>
<protein>
    <submittedName>
        <fullName evidence="2">SDR family oxidoreductase</fullName>
    </submittedName>
</protein>
<organism evidence="2 3">
    <name type="scientific">Albidovulum sediminicola</name>
    <dbReference type="NCBI Taxonomy" id="2984331"/>
    <lineage>
        <taxon>Bacteria</taxon>
        <taxon>Pseudomonadati</taxon>
        <taxon>Pseudomonadota</taxon>
        <taxon>Alphaproteobacteria</taxon>
        <taxon>Rhodobacterales</taxon>
        <taxon>Paracoccaceae</taxon>
        <taxon>Albidovulum</taxon>
    </lineage>
</organism>
<proteinExistence type="inferred from homology"/>
<dbReference type="Gene3D" id="3.40.50.720">
    <property type="entry name" value="NAD(P)-binding Rossmann-like Domain"/>
    <property type="match status" value="1"/>
</dbReference>
<dbReference type="PRINTS" id="PR00081">
    <property type="entry name" value="GDHRDH"/>
</dbReference>
<dbReference type="PANTHER" id="PTHR42760">
    <property type="entry name" value="SHORT-CHAIN DEHYDROGENASES/REDUCTASES FAMILY MEMBER"/>
    <property type="match status" value="1"/>
</dbReference>
<name>A0ABT2YYM7_9RHOB</name>
<keyword evidence="3" id="KW-1185">Reference proteome</keyword>
<dbReference type="InterPro" id="IPR002347">
    <property type="entry name" value="SDR_fam"/>
</dbReference>
<accession>A0ABT2YYM7</accession>
<comment type="caution">
    <text evidence="2">The sequence shown here is derived from an EMBL/GenBank/DDBJ whole genome shotgun (WGS) entry which is preliminary data.</text>
</comment>